<dbReference type="AlphaFoldDB" id="A0A8H5U6C3"/>
<organism evidence="6 7">
    <name type="scientific">Fusarium heterosporum</name>
    <dbReference type="NCBI Taxonomy" id="42747"/>
    <lineage>
        <taxon>Eukaryota</taxon>
        <taxon>Fungi</taxon>
        <taxon>Dikarya</taxon>
        <taxon>Ascomycota</taxon>
        <taxon>Pezizomycotina</taxon>
        <taxon>Sordariomycetes</taxon>
        <taxon>Hypocreomycetidae</taxon>
        <taxon>Hypocreales</taxon>
        <taxon>Nectriaceae</taxon>
        <taxon>Fusarium</taxon>
        <taxon>Fusarium heterosporum species complex</taxon>
    </lineage>
</organism>
<feature type="compositionally biased region" description="Basic and acidic residues" evidence="4">
    <location>
        <begin position="10"/>
        <end position="19"/>
    </location>
</feature>
<accession>A0A8H5U6C3</accession>
<evidence type="ECO:0000256" key="2">
    <source>
        <dbReference type="ARBA" id="ARBA00022490"/>
    </source>
</evidence>
<dbReference type="GO" id="GO:0005737">
    <property type="term" value="C:cytoplasm"/>
    <property type="evidence" value="ECO:0007669"/>
    <property type="project" value="UniProtKB-SubCell"/>
</dbReference>
<dbReference type="Pfam" id="PF03162">
    <property type="entry name" value="Y_phosphatase2"/>
    <property type="match status" value="1"/>
</dbReference>
<evidence type="ECO:0000313" key="6">
    <source>
        <dbReference type="EMBL" id="KAF5680557.1"/>
    </source>
</evidence>
<feature type="transmembrane region" description="Helical" evidence="5">
    <location>
        <begin position="275"/>
        <end position="292"/>
    </location>
</feature>
<dbReference type="Proteomes" id="UP000567885">
    <property type="component" value="Unassembled WGS sequence"/>
</dbReference>
<dbReference type="InterPro" id="IPR029021">
    <property type="entry name" value="Prot-tyrosine_phosphatase-like"/>
</dbReference>
<dbReference type="GO" id="GO:0016791">
    <property type="term" value="F:phosphatase activity"/>
    <property type="evidence" value="ECO:0007669"/>
    <property type="project" value="TreeGrafter"/>
</dbReference>
<dbReference type="PANTHER" id="PTHR31126:SF48">
    <property type="entry name" value="INOSITOL PHOSPHATASE SIW14"/>
    <property type="match status" value="1"/>
</dbReference>
<dbReference type="InterPro" id="IPR016130">
    <property type="entry name" value="Tyr_Pase_AS"/>
</dbReference>
<dbReference type="FunFam" id="3.90.190.10:FF:000035">
    <property type="entry name" value="Tyrosine phosphatase, putative"/>
    <property type="match status" value="1"/>
</dbReference>
<protein>
    <submittedName>
        <fullName evidence="6">SIW14-like tyrosine phosphatase</fullName>
    </submittedName>
</protein>
<dbReference type="OrthoDB" id="6375174at2759"/>
<keyword evidence="5" id="KW-1133">Transmembrane helix</keyword>
<keyword evidence="5" id="KW-0472">Membrane</keyword>
<dbReference type="InterPro" id="IPR004861">
    <property type="entry name" value="Siw14-like"/>
</dbReference>
<dbReference type="EMBL" id="JAAGWQ010000004">
    <property type="protein sequence ID" value="KAF5680557.1"/>
    <property type="molecule type" value="Genomic_DNA"/>
</dbReference>
<comment type="caution">
    <text evidence="6">The sequence shown here is derived from an EMBL/GenBank/DDBJ whole genome shotgun (WGS) entry which is preliminary data.</text>
</comment>
<evidence type="ECO:0000256" key="1">
    <source>
        <dbReference type="ARBA" id="ARBA00004496"/>
    </source>
</evidence>
<dbReference type="SUPFAM" id="SSF52799">
    <property type="entry name" value="(Phosphotyrosine protein) phosphatases II"/>
    <property type="match status" value="1"/>
</dbReference>
<evidence type="ECO:0000256" key="3">
    <source>
        <dbReference type="ARBA" id="ARBA00022801"/>
    </source>
</evidence>
<feature type="compositionally biased region" description="Polar residues" evidence="4">
    <location>
        <begin position="20"/>
        <end position="29"/>
    </location>
</feature>
<gene>
    <name evidence="6" type="ORF">FHETE_331</name>
</gene>
<keyword evidence="3" id="KW-0378">Hydrolase</keyword>
<keyword evidence="5" id="KW-0812">Transmembrane</keyword>
<dbReference type="Gene3D" id="3.90.190.10">
    <property type="entry name" value="Protein tyrosine phosphatase superfamily"/>
    <property type="match status" value="1"/>
</dbReference>
<dbReference type="PROSITE" id="PS00383">
    <property type="entry name" value="TYR_PHOSPHATASE_1"/>
    <property type="match status" value="1"/>
</dbReference>
<keyword evidence="7" id="KW-1185">Reference proteome</keyword>
<sequence>MASKRNSRIFVDEPAHTKEGQQTPNGTQFRSRQGSRSSSRDDMMQEVDEALLVGRDSSNTSRSQGLASVNMEHSISASSRTSDSSASSISAYQPQSTEYIAPLNGRPHNFGIVVPGVYRSSFPRSHDFEYIKGLGLKTIVTLVKKDDLDHDLETFVSREGIRQVVFNMKGTKKEAIPLSTMKAILSVVLDKSNYPLLIHCNHGKHRTGCVVGVVRKVAGWDAESVVAEYKTYAEPKAREVDVTYLDDFQVSSLVISNANAPKDICTKCGRLQPRTFFRAVIFSTCVLLLWFLSGSRISTATRSDNLLH</sequence>
<evidence type="ECO:0000256" key="5">
    <source>
        <dbReference type="SAM" id="Phobius"/>
    </source>
</evidence>
<feature type="region of interest" description="Disordered" evidence="4">
    <location>
        <begin position="1"/>
        <end position="90"/>
    </location>
</feature>
<feature type="compositionally biased region" description="Polar residues" evidence="4">
    <location>
        <begin position="56"/>
        <end position="73"/>
    </location>
</feature>
<reference evidence="6 7" key="1">
    <citation type="submission" date="2020-05" db="EMBL/GenBank/DDBJ databases">
        <title>Identification and distribution of gene clusters putatively required for synthesis of sphingolipid metabolism inhibitors in phylogenetically diverse species of the filamentous fungus Fusarium.</title>
        <authorList>
            <person name="Kim H.-S."/>
            <person name="Busman M."/>
            <person name="Brown D.W."/>
            <person name="Divon H."/>
            <person name="Uhlig S."/>
            <person name="Proctor R.H."/>
        </authorList>
    </citation>
    <scope>NUCLEOTIDE SEQUENCE [LARGE SCALE GENOMIC DNA]</scope>
    <source>
        <strain evidence="6 7">NRRL 20693</strain>
    </source>
</reference>
<evidence type="ECO:0000256" key="4">
    <source>
        <dbReference type="SAM" id="MobiDB-lite"/>
    </source>
</evidence>
<evidence type="ECO:0000313" key="7">
    <source>
        <dbReference type="Proteomes" id="UP000567885"/>
    </source>
</evidence>
<dbReference type="GO" id="GO:0052840">
    <property type="term" value="F:inositol diphosphate tetrakisphosphate diphosphatase activity"/>
    <property type="evidence" value="ECO:0007669"/>
    <property type="project" value="TreeGrafter"/>
</dbReference>
<feature type="compositionally biased region" description="Low complexity" evidence="4">
    <location>
        <begin position="74"/>
        <end position="90"/>
    </location>
</feature>
<dbReference type="PANTHER" id="PTHR31126">
    <property type="entry name" value="TYROSINE-PROTEIN PHOSPHATASE"/>
    <property type="match status" value="1"/>
</dbReference>
<comment type="subcellular location">
    <subcellularLocation>
        <location evidence="1">Cytoplasm</location>
    </subcellularLocation>
</comment>
<proteinExistence type="predicted"/>
<name>A0A8H5U6C3_FUSHE</name>
<keyword evidence="2" id="KW-0963">Cytoplasm</keyword>